<organism evidence="1 2">
    <name type="scientific">Niabella ginsengisoli</name>
    <dbReference type="NCBI Taxonomy" id="522298"/>
    <lineage>
        <taxon>Bacteria</taxon>
        <taxon>Pseudomonadati</taxon>
        <taxon>Bacteroidota</taxon>
        <taxon>Chitinophagia</taxon>
        <taxon>Chitinophagales</taxon>
        <taxon>Chitinophagaceae</taxon>
        <taxon>Niabella</taxon>
    </lineage>
</organism>
<proteinExistence type="predicted"/>
<reference evidence="1 2" key="1">
    <citation type="submission" date="2022-02" db="EMBL/GenBank/DDBJ databases">
        <authorList>
            <person name="Min J."/>
        </authorList>
    </citation>
    <scope>NUCLEOTIDE SEQUENCE [LARGE SCALE GENOMIC DNA]</scope>
    <source>
        <strain evidence="1 2">GR10-1</strain>
    </source>
</reference>
<dbReference type="RefSeq" id="WP_240831652.1">
    <property type="nucleotide sequence ID" value="NZ_JAKWBL010000004.1"/>
</dbReference>
<evidence type="ECO:0000313" key="1">
    <source>
        <dbReference type="EMBL" id="MCH5599612.1"/>
    </source>
</evidence>
<dbReference type="Proteomes" id="UP001202248">
    <property type="component" value="Unassembled WGS sequence"/>
</dbReference>
<keyword evidence="2" id="KW-1185">Reference proteome</keyword>
<accession>A0ABS9SML6</accession>
<gene>
    <name evidence="1" type="ORF">MKP09_17715</name>
</gene>
<protein>
    <recommendedName>
        <fullName evidence="3">DUF4412 domain-containing protein</fullName>
    </recommendedName>
</protein>
<comment type="caution">
    <text evidence="1">The sequence shown here is derived from an EMBL/GenBank/DDBJ whole genome shotgun (WGS) entry which is preliminary data.</text>
</comment>
<sequence>MEMGMQGMTVMKMVYDGKTGYQTQMGQKKEMDAEMAANYSDNKGIFEQQFYNTDGYKLSTPTVEKVNGEDAYKITVTKPSGKTSTEYYSVNTGLLVRMESKMEAAGQEMEQTMDFGNYTTVAGVKVPGTMSQSVMGQSFEMTMSNYKVNEGVTDEDFK</sequence>
<dbReference type="EMBL" id="JAKWBL010000004">
    <property type="protein sequence ID" value="MCH5599612.1"/>
    <property type="molecule type" value="Genomic_DNA"/>
</dbReference>
<name>A0ABS9SML6_9BACT</name>
<evidence type="ECO:0008006" key="3">
    <source>
        <dbReference type="Google" id="ProtNLM"/>
    </source>
</evidence>
<evidence type="ECO:0000313" key="2">
    <source>
        <dbReference type="Proteomes" id="UP001202248"/>
    </source>
</evidence>
<dbReference type="Gene3D" id="2.50.20.10">
    <property type="entry name" value="Lipoprotein localisation LolA/LolB/LppX"/>
    <property type="match status" value="1"/>
</dbReference>